<dbReference type="GO" id="GO:0006094">
    <property type="term" value="P:gluconeogenesis"/>
    <property type="evidence" value="ECO:0007669"/>
    <property type="project" value="UniProtKB-KW"/>
</dbReference>
<evidence type="ECO:0000313" key="12">
    <source>
        <dbReference type="EMBL" id="CUS25233.1"/>
    </source>
</evidence>
<dbReference type="InterPro" id="IPR001926">
    <property type="entry name" value="TrpB-like_PALP"/>
</dbReference>
<feature type="domain" description="Tryptophan synthase beta chain-like PALP" evidence="11">
    <location>
        <begin position="6"/>
        <end position="319"/>
    </location>
</feature>
<comment type="subcellular location">
    <subcellularLocation>
        <location evidence="2">Cytoplasm</location>
    </subcellularLocation>
</comment>
<dbReference type="FunFam" id="3.40.50.1100:FF:000040">
    <property type="entry name" value="L-serine dehydratase, putative"/>
    <property type="match status" value="1"/>
</dbReference>
<dbReference type="InterPro" id="IPR050147">
    <property type="entry name" value="Ser/Thr_Dehydratase"/>
</dbReference>
<dbReference type="PANTHER" id="PTHR48078:SF2">
    <property type="entry name" value="CATABOLIC L-SERINE_THREONINE DEHYDRATASE"/>
    <property type="match status" value="1"/>
</dbReference>
<evidence type="ECO:0000256" key="10">
    <source>
        <dbReference type="ARBA" id="ARBA00049406"/>
    </source>
</evidence>
<organism evidence="12 13">
    <name type="scientific">Lachancea quebecensis</name>
    <dbReference type="NCBI Taxonomy" id="1654605"/>
    <lineage>
        <taxon>Eukaryota</taxon>
        <taxon>Fungi</taxon>
        <taxon>Dikarya</taxon>
        <taxon>Ascomycota</taxon>
        <taxon>Saccharomycotina</taxon>
        <taxon>Saccharomycetes</taxon>
        <taxon>Saccharomycetales</taxon>
        <taxon>Saccharomycetaceae</taxon>
        <taxon>Lachancea</taxon>
    </lineage>
</organism>
<evidence type="ECO:0000256" key="3">
    <source>
        <dbReference type="ARBA" id="ARBA00004742"/>
    </source>
</evidence>
<evidence type="ECO:0000256" key="5">
    <source>
        <dbReference type="ARBA" id="ARBA00012093"/>
    </source>
</evidence>
<reference evidence="13" key="1">
    <citation type="submission" date="2015-10" db="EMBL/GenBank/DDBJ databases">
        <authorList>
            <person name="Devillers H."/>
        </authorList>
    </citation>
    <scope>NUCLEOTIDE SEQUENCE [LARGE SCALE GENOMIC DNA]</scope>
</reference>
<dbReference type="PANTHER" id="PTHR48078">
    <property type="entry name" value="THREONINE DEHYDRATASE, MITOCHONDRIAL-RELATED"/>
    <property type="match status" value="1"/>
</dbReference>
<name>A0A0P1KYT2_9SACH</name>
<accession>A0A0P1KYT2</accession>
<comment type="pathway">
    <text evidence="3">Carbohydrate biosynthesis; gluconeogenesis.</text>
</comment>
<dbReference type="Pfam" id="PF00291">
    <property type="entry name" value="PALP"/>
    <property type="match status" value="1"/>
</dbReference>
<dbReference type="Proteomes" id="UP000236544">
    <property type="component" value="Unassembled WGS sequence"/>
</dbReference>
<protein>
    <recommendedName>
        <fullName evidence="5">L-serine ammonia-lyase</fullName>
        <ecNumber evidence="5">4.3.1.17</ecNumber>
    </recommendedName>
</protein>
<keyword evidence="6" id="KW-0312">Gluconeogenesis</keyword>
<sequence>MTDSFYEKTPLLPSLLNNKQISPQIYIKYEGLQPGKSFKSRGIGYLINEWYKNAPEKKDGKFAVFSSSGGNAGLAAATACQYMGLKCNVAVPKTTKKRMIRKIEDAGATVVIHGDHWGHADSFLREEWMPSEAQQGINTLYVHPFDNETIWKGHSTIVNEIVQQLKGKKIPLERLRGVVCSVGGGGLFSGIIIGLQRHGLVDKIPVIAVETEGCDVLNKSLINGSPIRLEKLTSVATSLGSPYIASFAFDSARHYNTKSVVLKDDDVLQTCMRFADDTGFIVEPACGASLHFCYHPGILEKALGCELGEEDVIVVIACGGACVTYNDLVSAQQKPVEKFARNPNKST</sequence>
<gene>
    <name evidence="12" type="ORF">LAQU0_S42e00166g</name>
</gene>
<evidence type="ECO:0000259" key="11">
    <source>
        <dbReference type="Pfam" id="PF00291"/>
    </source>
</evidence>
<evidence type="ECO:0000256" key="7">
    <source>
        <dbReference type="ARBA" id="ARBA00022490"/>
    </source>
</evidence>
<dbReference type="EMBL" id="LN890548">
    <property type="protein sequence ID" value="CUS25233.1"/>
    <property type="molecule type" value="Genomic_DNA"/>
</dbReference>
<dbReference type="GO" id="GO:0005737">
    <property type="term" value="C:cytoplasm"/>
    <property type="evidence" value="ECO:0007669"/>
    <property type="project" value="UniProtKB-SubCell"/>
</dbReference>
<proteinExistence type="inferred from homology"/>
<evidence type="ECO:0000256" key="8">
    <source>
        <dbReference type="ARBA" id="ARBA00022898"/>
    </source>
</evidence>
<dbReference type="InterPro" id="IPR036052">
    <property type="entry name" value="TrpB-like_PALP_sf"/>
</dbReference>
<dbReference type="Gene3D" id="3.40.50.1100">
    <property type="match status" value="2"/>
</dbReference>
<evidence type="ECO:0000313" key="13">
    <source>
        <dbReference type="Proteomes" id="UP000236544"/>
    </source>
</evidence>
<dbReference type="EC" id="4.3.1.17" evidence="5"/>
<dbReference type="OrthoDB" id="7773036at2759"/>
<keyword evidence="13" id="KW-1185">Reference proteome</keyword>
<evidence type="ECO:0000256" key="4">
    <source>
        <dbReference type="ARBA" id="ARBA00010869"/>
    </source>
</evidence>
<evidence type="ECO:0000256" key="6">
    <source>
        <dbReference type="ARBA" id="ARBA00022432"/>
    </source>
</evidence>
<dbReference type="GO" id="GO:0006565">
    <property type="term" value="P:L-serine catabolic process"/>
    <property type="evidence" value="ECO:0007669"/>
    <property type="project" value="TreeGrafter"/>
</dbReference>
<comment type="catalytic activity">
    <reaction evidence="10">
        <text>L-serine = pyruvate + NH4(+)</text>
        <dbReference type="Rhea" id="RHEA:19169"/>
        <dbReference type="ChEBI" id="CHEBI:15361"/>
        <dbReference type="ChEBI" id="CHEBI:28938"/>
        <dbReference type="ChEBI" id="CHEBI:33384"/>
        <dbReference type="EC" id="4.3.1.17"/>
    </reaction>
</comment>
<dbReference type="GO" id="GO:0003941">
    <property type="term" value="F:L-serine ammonia-lyase activity"/>
    <property type="evidence" value="ECO:0007669"/>
    <property type="project" value="UniProtKB-EC"/>
</dbReference>
<evidence type="ECO:0000256" key="1">
    <source>
        <dbReference type="ARBA" id="ARBA00001933"/>
    </source>
</evidence>
<evidence type="ECO:0000256" key="2">
    <source>
        <dbReference type="ARBA" id="ARBA00004496"/>
    </source>
</evidence>
<dbReference type="GO" id="GO:0006567">
    <property type="term" value="P:L-threonine catabolic process"/>
    <property type="evidence" value="ECO:0007669"/>
    <property type="project" value="TreeGrafter"/>
</dbReference>
<comment type="cofactor">
    <cofactor evidence="1">
        <name>pyridoxal 5'-phosphate</name>
        <dbReference type="ChEBI" id="CHEBI:597326"/>
    </cofactor>
</comment>
<keyword evidence="8" id="KW-0663">Pyridoxal phosphate</keyword>
<dbReference type="SUPFAM" id="SSF53686">
    <property type="entry name" value="Tryptophan synthase beta subunit-like PLP-dependent enzymes"/>
    <property type="match status" value="1"/>
</dbReference>
<keyword evidence="9" id="KW-0456">Lyase</keyword>
<dbReference type="GO" id="GO:0004794">
    <property type="term" value="F:threonine deaminase activity"/>
    <property type="evidence" value="ECO:0007669"/>
    <property type="project" value="TreeGrafter"/>
</dbReference>
<keyword evidence="7" id="KW-0963">Cytoplasm</keyword>
<comment type="similarity">
    <text evidence="4">Belongs to the serine/threonine dehydratase family.</text>
</comment>
<dbReference type="AlphaFoldDB" id="A0A0P1KYT2"/>
<evidence type="ECO:0000256" key="9">
    <source>
        <dbReference type="ARBA" id="ARBA00023239"/>
    </source>
</evidence>
<dbReference type="GO" id="GO:0009097">
    <property type="term" value="P:isoleucine biosynthetic process"/>
    <property type="evidence" value="ECO:0007669"/>
    <property type="project" value="TreeGrafter"/>
</dbReference>